<evidence type="ECO:0000313" key="2">
    <source>
        <dbReference type="EMBL" id="RNJ26218.1"/>
    </source>
</evidence>
<organism evidence="2 3">
    <name type="scientific">Halosegnis longus</name>
    <dbReference type="NCBI Taxonomy" id="2216012"/>
    <lineage>
        <taxon>Archaea</taxon>
        <taxon>Methanobacteriati</taxon>
        <taxon>Methanobacteriota</taxon>
        <taxon>Stenosarchaea group</taxon>
        <taxon>Halobacteria</taxon>
        <taxon>Halobacteriales</taxon>
        <taxon>Natronomonadaceae</taxon>
        <taxon>Halosegnis</taxon>
    </lineage>
</organism>
<dbReference type="Proteomes" id="UP000270581">
    <property type="component" value="Unassembled WGS sequence"/>
</dbReference>
<proteinExistence type="predicted"/>
<accession>A0AAJ4R850</accession>
<name>A0AAJ4R850_9EURY</name>
<feature type="transmembrane region" description="Helical" evidence="1">
    <location>
        <begin position="120"/>
        <end position="139"/>
    </location>
</feature>
<keyword evidence="1" id="KW-1133">Transmembrane helix</keyword>
<sequence>MTDSSSGSSRVSVSTEGQSPSLVVRAVYFLLVGWWASGVWLSVAWLLNLTIILMPVGIKMINYVPKVVSLKNRTIEMETLTDEDGTTTVSQRSRDQHSLLVRGVYFLLVGWWASGVWMSVAWVASVSIVGLPVAVWMYSRLPYVVSLYRY</sequence>
<feature type="transmembrane region" description="Helical" evidence="1">
    <location>
        <begin position="99"/>
        <end position="114"/>
    </location>
</feature>
<keyword evidence="1" id="KW-0812">Transmembrane</keyword>
<dbReference type="AlphaFoldDB" id="A0AAJ4R850"/>
<comment type="caution">
    <text evidence="2">The sequence shown here is derived from an EMBL/GenBank/DDBJ whole genome shotgun (WGS) entry which is preliminary data.</text>
</comment>
<keyword evidence="1" id="KW-0472">Membrane</keyword>
<keyword evidence="3" id="KW-1185">Reference proteome</keyword>
<dbReference type="EMBL" id="RJJC01000001">
    <property type="protein sequence ID" value="RNJ26218.1"/>
    <property type="molecule type" value="Genomic_DNA"/>
</dbReference>
<evidence type="ECO:0000256" key="1">
    <source>
        <dbReference type="SAM" id="Phobius"/>
    </source>
</evidence>
<feature type="transmembrane region" description="Helical" evidence="1">
    <location>
        <begin position="26"/>
        <end position="53"/>
    </location>
</feature>
<protein>
    <submittedName>
        <fullName evidence="2">YccF domain-containing protein</fullName>
    </submittedName>
</protein>
<evidence type="ECO:0000313" key="3">
    <source>
        <dbReference type="Proteomes" id="UP000270581"/>
    </source>
</evidence>
<reference evidence="2 3" key="1">
    <citation type="submission" date="2018-11" db="EMBL/GenBank/DDBJ databases">
        <title>Genome sequences of Natronomonas sp. CBA1133.</title>
        <authorList>
            <person name="Roh S.W."/>
            <person name="Cha I.-T."/>
        </authorList>
    </citation>
    <scope>NUCLEOTIDE SEQUENCE [LARGE SCALE GENOMIC DNA]</scope>
    <source>
        <strain evidence="2 3">CBA1133</strain>
    </source>
</reference>
<dbReference type="RefSeq" id="WP_075936115.1">
    <property type="nucleotide sequence ID" value="NZ_BDJH01000002.1"/>
</dbReference>
<gene>
    <name evidence="2" type="ORF">Nmn1133_05700</name>
</gene>